<evidence type="ECO:0000256" key="1">
    <source>
        <dbReference type="SAM" id="MobiDB-lite"/>
    </source>
</evidence>
<feature type="region of interest" description="Disordered" evidence="1">
    <location>
        <begin position="270"/>
        <end position="291"/>
    </location>
</feature>
<accession>A0A9P9ERI4</accession>
<evidence type="ECO:0000313" key="3">
    <source>
        <dbReference type="EMBL" id="KAH7142894.1"/>
    </source>
</evidence>
<reference evidence="3" key="1">
    <citation type="journal article" date="2021" name="Nat. Commun.">
        <title>Genetic determinants of endophytism in the Arabidopsis root mycobiome.</title>
        <authorList>
            <person name="Mesny F."/>
            <person name="Miyauchi S."/>
            <person name="Thiergart T."/>
            <person name="Pickel B."/>
            <person name="Atanasova L."/>
            <person name="Karlsson M."/>
            <person name="Huettel B."/>
            <person name="Barry K.W."/>
            <person name="Haridas S."/>
            <person name="Chen C."/>
            <person name="Bauer D."/>
            <person name="Andreopoulos W."/>
            <person name="Pangilinan J."/>
            <person name="LaButti K."/>
            <person name="Riley R."/>
            <person name="Lipzen A."/>
            <person name="Clum A."/>
            <person name="Drula E."/>
            <person name="Henrissat B."/>
            <person name="Kohler A."/>
            <person name="Grigoriev I.V."/>
            <person name="Martin F.M."/>
            <person name="Hacquard S."/>
        </authorList>
    </citation>
    <scope>NUCLEOTIDE SEQUENCE</scope>
    <source>
        <strain evidence="3">MPI-CAGE-AT-0021</strain>
    </source>
</reference>
<feature type="domain" description="Carrier" evidence="2">
    <location>
        <begin position="316"/>
        <end position="352"/>
    </location>
</feature>
<dbReference type="Gene3D" id="1.10.1200.10">
    <property type="entry name" value="ACP-like"/>
    <property type="match status" value="1"/>
</dbReference>
<feature type="region of interest" description="Disordered" evidence="1">
    <location>
        <begin position="371"/>
        <end position="398"/>
    </location>
</feature>
<dbReference type="Proteomes" id="UP000717696">
    <property type="component" value="Unassembled WGS sequence"/>
</dbReference>
<dbReference type="InterPro" id="IPR036736">
    <property type="entry name" value="ACP-like_sf"/>
</dbReference>
<evidence type="ECO:0000259" key="2">
    <source>
        <dbReference type="Pfam" id="PF00550"/>
    </source>
</evidence>
<organism evidence="3 4">
    <name type="scientific">Dactylonectria estremocensis</name>
    <dbReference type="NCBI Taxonomy" id="1079267"/>
    <lineage>
        <taxon>Eukaryota</taxon>
        <taxon>Fungi</taxon>
        <taxon>Dikarya</taxon>
        <taxon>Ascomycota</taxon>
        <taxon>Pezizomycotina</taxon>
        <taxon>Sordariomycetes</taxon>
        <taxon>Hypocreomycetidae</taxon>
        <taxon>Hypocreales</taxon>
        <taxon>Nectriaceae</taxon>
        <taxon>Dactylonectria</taxon>
    </lineage>
</organism>
<comment type="caution">
    <text evidence="3">The sequence shown here is derived from an EMBL/GenBank/DDBJ whole genome shotgun (WGS) entry which is preliminary data.</text>
</comment>
<dbReference type="Pfam" id="PF00550">
    <property type="entry name" value="PP-binding"/>
    <property type="match status" value="1"/>
</dbReference>
<name>A0A9P9ERI4_9HYPO</name>
<feature type="compositionally biased region" description="Basic and acidic residues" evidence="1">
    <location>
        <begin position="281"/>
        <end position="291"/>
    </location>
</feature>
<proteinExistence type="predicted"/>
<gene>
    <name evidence="3" type="ORF">B0J13DRAFT_623482</name>
</gene>
<feature type="region of interest" description="Disordered" evidence="1">
    <location>
        <begin position="62"/>
        <end position="81"/>
    </location>
</feature>
<protein>
    <recommendedName>
        <fullName evidence="2">Carrier domain-containing protein</fullName>
    </recommendedName>
</protein>
<dbReference type="InterPro" id="IPR009081">
    <property type="entry name" value="PP-bd_ACP"/>
</dbReference>
<evidence type="ECO:0000313" key="4">
    <source>
        <dbReference type="Proteomes" id="UP000717696"/>
    </source>
</evidence>
<dbReference type="SUPFAM" id="SSF47336">
    <property type="entry name" value="ACP-like"/>
    <property type="match status" value="1"/>
</dbReference>
<dbReference type="AlphaFoldDB" id="A0A9P9ERI4"/>
<keyword evidence="4" id="KW-1185">Reference proteome</keyword>
<dbReference type="EMBL" id="JAGMUU010000011">
    <property type="protein sequence ID" value="KAH7142894.1"/>
    <property type="molecule type" value="Genomic_DNA"/>
</dbReference>
<sequence>MNLRRQVVEKYEREHRQVADKTHVSDDAAEIKRNANATSATCWEQPDQFGRADLNSWKQMAGRGKSWRRLKTNGRPGSSKAIHVQGLGRSGILQIQVVRSQLPATLLKTTPATIATTFSDSRIKRKPKTRLGEFADEEPEHHAQYGAAFINHTAAEPMSTSDSPVGRFLFRYKTGKRLVQDRFYDLFAVEDLDRQHFHLVGLVSTEEDHYPSVGFVVNNFHIRVLAMSYGVFDGLWRLIVVGKKLEEPSPFNRYTFGTLYERVRRYCDDFPKPGKQPDSVTGDRSDSRLRTTIEREELVSDKSRAPETVMETRPQAALAEVLQLPTAAIGCDASFLRPGGDSFAAMSLIAEALSKGLIIMAKGALSDPSLARLKEQERKDRRQGKQRRKRARKRAERHGWKAVIADVE</sequence>
<feature type="compositionally biased region" description="Basic residues" evidence="1">
    <location>
        <begin position="381"/>
        <end position="396"/>
    </location>
</feature>